<evidence type="ECO:0000313" key="1">
    <source>
        <dbReference type="EMBL" id="KAF7280859.1"/>
    </source>
</evidence>
<evidence type="ECO:0000313" key="2">
    <source>
        <dbReference type="Proteomes" id="UP000625711"/>
    </source>
</evidence>
<protein>
    <submittedName>
        <fullName evidence="1">Uncharacterized protein</fullName>
    </submittedName>
</protein>
<organism evidence="1 2">
    <name type="scientific">Rhynchophorus ferrugineus</name>
    <name type="common">Red palm weevil</name>
    <name type="synonym">Curculio ferrugineus</name>
    <dbReference type="NCBI Taxonomy" id="354439"/>
    <lineage>
        <taxon>Eukaryota</taxon>
        <taxon>Metazoa</taxon>
        <taxon>Ecdysozoa</taxon>
        <taxon>Arthropoda</taxon>
        <taxon>Hexapoda</taxon>
        <taxon>Insecta</taxon>
        <taxon>Pterygota</taxon>
        <taxon>Neoptera</taxon>
        <taxon>Endopterygota</taxon>
        <taxon>Coleoptera</taxon>
        <taxon>Polyphaga</taxon>
        <taxon>Cucujiformia</taxon>
        <taxon>Curculionidae</taxon>
        <taxon>Dryophthorinae</taxon>
        <taxon>Rhynchophorus</taxon>
    </lineage>
</organism>
<reference evidence="1" key="1">
    <citation type="submission" date="2020-08" db="EMBL/GenBank/DDBJ databases">
        <title>Genome sequencing and assembly of the red palm weevil Rhynchophorus ferrugineus.</title>
        <authorList>
            <person name="Dias G.B."/>
            <person name="Bergman C.M."/>
            <person name="Manee M."/>
        </authorList>
    </citation>
    <scope>NUCLEOTIDE SEQUENCE</scope>
    <source>
        <strain evidence="1">AA-2017</strain>
        <tissue evidence="1">Whole larva</tissue>
    </source>
</reference>
<dbReference type="EMBL" id="JAACXV010000272">
    <property type="protein sequence ID" value="KAF7280859.1"/>
    <property type="molecule type" value="Genomic_DNA"/>
</dbReference>
<proteinExistence type="predicted"/>
<dbReference type="Proteomes" id="UP000625711">
    <property type="component" value="Unassembled WGS sequence"/>
</dbReference>
<dbReference type="AlphaFoldDB" id="A0A834MJL3"/>
<gene>
    <name evidence="1" type="ORF">GWI33_005459</name>
</gene>
<sequence length="70" mass="7687">MIFQFHIGTISLKFILETTGRIEGDAGKEEGKKGERGGGDGAFLKLKITMEIKRAVPVPLGEFNYYPITA</sequence>
<comment type="caution">
    <text evidence="1">The sequence shown here is derived from an EMBL/GenBank/DDBJ whole genome shotgun (WGS) entry which is preliminary data.</text>
</comment>
<keyword evidence="2" id="KW-1185">Reference proteome</keyword>
<name>A0A834MJL3_RHYFE</name>
<accession>A0A834MJL3</accession>